<dbReference type="PANTHER" id="PTHR43818:SF11">
    <property type="entry name" value="BCDNA.GH03377"/>
    <property type="match status" value="1"/>
</dbReference>
<dbReference type="SUPFAM" id="SSF55347">
    <property type="entry name" value="Glyceraldehyde-3-phosphate dehydrogenase-like, C-terminal domain"/>
    <property type="match status" value="1"/>
</dbReference>
<feature type="domain" description="Gfo/Idh/MocA-like oxidoreductase N-terminal" evidence="3">
    <location>
        <begin position="7"/>
        <end position="122"/>
    </location>
</feature>
<keyword evidence="6" id="KW-1185">Reference proteome</keyword>
<dbReference type="GO" id="GO:0016491">
    <property type="term" value="F:oxidoreductase activity"/>
    <property type="evidence" value="ECO:0007669"/>
    <property type="project" value="UniProtKB-KW"/>
</dbReference>
<dbReference type="PANTHER" id="PTHR43818">
    <property type="entry name" value="BCDNA.GH03377"/>
    <property type="match status" value="1"/>
</dbReference>
<sequence>MAAQHPVRVGVIGAGVISKTYIENLISFPDIEVVAVGDLFPEAAAERAKEFGIGSSGDAESVINHPDVELVINLTIPAAHVEIALAAIAQGKHVWSEKPFSLDRESGAQLLEAAERAGVRLGCAPDTFLGEGLQTALAAVQRGDIGTPLTALTILQSPGPESWHPNPAFLFQYGAGPLFDVGPYYLTTLVQTFGAIEKVAAVTSRSRTERIIGSGPRAGTSFEVTVPTHVSALTQFAGGASAQSVFSFDSPRVNMGVFEVTGTEATIAFPDPNNFDGEIRLCKAGETDWQTIATVAEKSSRGTGALDMARAIREGRAHRATGELAYHVVDAMTSITESGELGEFVPVTSSAPRSELLPADWDPRAATL</sequence>
<evidence type="ECO:0000313" key="5">
    <source>
        <dbReference type="EMBL" id="NIH54131.1"/>
    </source>
</evidence>
<proteinExistence type="predicted"/>
<evidence type="ECO:0000259" key="4">
    <source>
        <dbReference type="Pfam" id="PF22725"/>
    </source>
</evidence>
<evidence type="ECO:0000259" key="3">
    <source>
        <dbReference type="Pfam" id="PF01408"/>
    </source>
</evidence>
<dbReference type="InterPro" id="IPR000683">
    <property type="entry name" value="Gfo/Idh/MocA-like_OxRdtase_N"/>
</dbReference>
<dbReference type="InterPro" id="IPR055170">
    <property type="entry name" value="GFO_IDH_MocA-like_dom"/>
</dbReference>
<comment type="caution">
    <text evidence="5">The sequence shown here is derived from an EMBL/GenBank/DDBJ whole genome shotgun (WGS) entry which is preliminary data.</text>
</comment>
<protein>
    <submittedName>
        <fullName evidence="5">Putative dehydrogenase</fullName>
    </submittedName>
</protein>
<dbReference type="Pfam" id="PF22725">
    <property type="entry name" value="GFO_IDH_MocA_C3"/>
    <property type="match status" value="1"/>
</dbReference>
<feature type="domain" description="GFO/IDH/MocA-like oxidoreductase" evidence="4">
    <location>
        <begin position="134"/>
        <end position="267"/>
    </location>
</feature>
<dbReference type="RefSeq" id="WP_167150546.1">
    <property type="nucleotide sequence ID" value="NZ_JAAMOX010000002.1"/>
</dbReference>
<dbReference type="Gene3D" id="3.40.50.720">
    <property type="entry name" value="NAD(P)-binding Rossmann-like Domain"/>
    <property type="match status" value="1"/>
</dbReference>
<dbReference type="SUPFAM" id="SSF51735">
    <property type="entry name" value="NAD(P)-binding Rossmann-fold domains"/>
    <property type="match status" value="1"/>
</dbReference>
<gene>
    <name evidence="5" type="ORF">FHX76_002027</name>
</gene>
<name>A0A7X5R228_9MICO</name>
<keyword evidence="2" id="KW-0520">NAD</keyword>
<dbReference type="Gene3D" id="3.30.360.10">
    <property type="entry name" value="Dihydrodipicolinate Reductase, domain 2"/>
    <property type="match status" value="1"/>
</dbReference>
<evidence type="ECO:0000256" key="1">
    <source>
        <dbReference type="ARBA" id="ARBA00023002"/>
    </source>
</evidence>
<dbReference type="AlphaFoldDB" id="A0A7X5R228"/>
<evidence type="ECO:0000313" key="6">
    <source>
        <dbReference type="Proteomes" id="UP000541033"/>
    </source>
</evidence>
<dbReference type="Proteomes" id="UP000541033">
    <property type="component" value="Unassembled WGS sequence"/>
</dbReference>
<organism evidence="5 6">
    <name type="scientific">Lysinibacter cavernae</name>
    <dbReference type="NCBI Taxonomy" id="1640652"/>
    <lineage>
        <taxon>Bacteria</taxon>
        <taxon>Bacillati</taxon>
        <taxon>Actinomycetota</taxon>
        <taxon>Actinomycetes</taxon>
        <taxon>Micrococcales</taxon>
        <taxon>Microbacteriaceae</taxon>
        <taxon>Lysinibacter</taxon>
    </lineage>
</organism>
<reference evidence="5 6" key="1">
    <citation type="submission" date="2020-02" db="EMBL/GenBank/DDBJ databases">
        <title>Sequencing the genomes of 1000 actinobacteria strains.</title>
        <authorList>
            <person name="Klenk H.-P."/>
        </authorList>
    </citation>
    <scope>NUCLEOTIDE SEQUENCE [LARGE SCALE GENOMIC DNA]</scope>
    <source>
        <strain evidence="5 6">DSM 27960</strain>
    </source>
</reference>
<dbReference type="EMBL" id="JAAMOX010000002">
    <property type="protein sequence ID" value="NIH54131.1"/>
    <property type="molecule type" value="Genomic_DNA"/>
</dbReference>
<dbReference type="InterPro" id="IPR036291">
    <property type="entry name" value="NAD(P)-bd_dom_sf"/>
</dbReference>
<evidence type="ECO:0000256" key="2">
    <source>
        <dbReference type="ARBA" id="ARBA00023027"/>
    </source>
</evidence>
<dbReference type="GO" id="GO:0000166">
    <property type="term" value="F:nucleotide binding"/>
    <property type="evidence" value="ECO:0007669"/>
    <property type="project" value="InterPro"/>
</dbReference>
<keyword evidence="1" id="KW-0560">Oxidoreductase</keyword>
<dbReference type="InterPro" id="IPR050463">
    <property type="entry name" value="Gfo/Idh/MocA_oxidrdct_glycsds"/>
</dbReference>
<accession>A0A7X5R228</accession>
<dbReference type="Pfam" id="PF01408">
    <property type="entry name" value="GFO_IDH_MocA"/>
    <property type="match status" value="1"/>
</dbReference>